<gene>
    <name evidence="1" type="ORF">XELAEV_18001274mg</name>
</gene>
<name>A0A974GYG6_XENLA</name>
<proteinExistence type="predicted"/>
<dbReference type="EMBL" id="KV485438">
    <property type="protein sequence ID" value="OCT55533.1"/>
    <property type="molecule type" value="Genomic_DNA"/>
</dbReference>
<organism evidence="1">
    <name type="scientific">Xenopus laevis</name>
    <name type="common">African clawed frog</name>
    <dbReference type="NCBI Taxonomy" id="8355"/>
    <lineage>
        <taxon>Eukaryota</taxon>
        <taxon>Metazoa</taxon>
        <taxon>Chordata</taxon>
        <taxon>Craniata</taxon>
        <taxon>Vertebrata</taxon>
        <taxon>Euteleostomi</taxon>
        <taxon>Amphibia</taxon>
        <taxon>Batrachia</taxon>
        <taxon>Anura</taxon>
        <taxon>Pipoidea</taxon>
        <taxon>Pipidae</taxon>
        <taxon>Xenopodinae</taxon>
        <taxon>Xenopus</taxon>
        <taxon>Xenopus</taxon>
    </lineage>
</organism>
<accession>A0A974GYG6</accession>
<protein>
    <submittedName>
        <fullName evidence="1">Uncharacterized protein</fullName>
    </submittedName>
</protein>
<evidence type="ECO:0000313" key="1">
    <source>
        <dbReference type="EMBL" id="OCT55533.1"/>
    </source>
</evidence>
<dbReference type="Proteomes" id="UP000694892">
    <property type="component" value="Unassembled WGS sequence"/>
</dbReference>
<sequence length="72" mass="7832">MYSVHSHTHPVAHTNCVTHGQTHVGSVTHTHNSINKRSSCCPRHCSSSQEGLSLARLLSLMLNCCREASSCC</sequence>
<dbReference type="AlphaFoldDB" id="A0A974GYG6"/>
<reference evidence="1" key="1">
    <citation type="submission" date="2016-05" db="EMBL/GenBank/DDBJ databases">
        <title>WGS assembly of Xenopus laevis.</title>
        <authorList>
            <person name="Session A."/>
            <person name="Uno Y."/>
            <person name="Kwon T."/>
            <person name="Chapman J."/>
            <person name="Toyoda A."/>
            <person name="Takahashi S."/>
            <person name="Fukui A."/>
            <person name="Hikosaka A."/>
            <person name="Putnam N."/>
            <person name="Stites J."/>
            <person name="Van Heeringen S."/>
            <person name="Quigley I."/>
            <person name="Heinz S."/>
            <person name="Hellsten U."/>
            <person name="Lyons J."/>
            <person name="Suzuki A."/>
            <person name="Kondo M."/>
            <person name="Ogino H."/>
            <person name="Ochi H."/>
            <person name="Bogdanovic O."/>
            <person name="Lister R."/>
            <person name="Georgiou G."/>
            <person name="Paranjpe S."/>
            <person name="Van Kruijsbergen I."/>
            <person name="Mozaffari S."/>
            <person name="Shu S."/>
            <person name="Schmutz J."/>
            <person name="Jenkins J."/>
            <person name="Grimwood J."/>
            <person name="Carlson J."/>
            <person name="Mitros T."/>
            <person name="Simakov O."/>
            <person name="Heald R."/>
            <person name="Miller K."/>
            <person name="Haudenschild C."/>
            <person name="Kuroki Y."/>
            <person name="Tanaka T."/>
            <person name="Michiue T."/>
            <person name="Watanabe M."/>
            <person name="Kinoshita T."/>
            <person name="Ohta Y."/>
            <person name="Mawaribuchi S."/>
            <person name="Suzuki Y."/>
            <person name="Haramoto Y."/>
            <person name="Yamamoto T."/>
            <person name="Takagi C."/>
            <person name="Kitzman J."/>
            <person name="Shendure J."/>
            <person name="Nakayama T."/>
            <person name="Izutsu Y."/>
            <person name="Robert J."/>
            <person name="Dichmann D."/>
            <person name="Flajnik M."/>
            <person name="Houston D."/>
            <person name="Marcotte E."/>
            <person name="Wallingford J."/>
            <person name="Ito Y."/>
            <person name="Asashima M."/>
            <person name="Ueno N."/>
            <person name="Matsuda Y."/>
            <person name="Jan Veenstra G."/>
            <person name="Fujiyama A."/>
            <person name="Harland R."/>
            <person name="Taira M."/>
            <person name="Rokhsar D.S."/>
        </authorList>
    </citation>
    <scope>NUCLEOTIDE SEQUENCE</scope>
    <source>
        <strain evidence="1">J</strain>
        <tissue evidence="1">Blood</tissue>
    </source>
</reference>